<dbReference type="EMBL" id="JPVT01000267">
    <property type="protein sequence ID" value="KFN89010.1"/>
    <property type="molecule type" value="Genomic_DNA"/>
</dbReference>
<evidence type="ECO:0000313" key="1">
    <source>
        <dbReference type="EMBL" id="KFN89010.1"/>
    </source>
</evidence>
<evidence type="ECO:0000313" key="2">
    <source>
        <dbReference type="Proteomes" id="UP000029381"/>
    </source>
</evidence>
<sequence length="38" mass="4307">MIRKKVINSEEEKGAVILDIKKALLWVTEPNNFVVLAP</sequence>
<name>A0A091BX24_9ENTE</name>
<gene>
    <name evidence="1" type="ORF">TMU3MR103_2276</name>
</gene>
<dbReference type="AlphaFoldDB" id="A0A091BX24"/>
<proteinExistence type="predicted"/>
<comment type="caution">
    <text evidence="1">The sequence shown here is derived from an EMBL/GenBank/DDBJ whole genome shotgun (WGS) entry which is preliminary data.</text>
</comment>
<accession>A0A091BX24</accession>
<organism evidence="1 2">
    <name type="scientific">Tetragenococcus muriaticus 3MR10-3</name>
    <dbReference type="NCBI Taxonomy" id="1302648"/>
    <lineage>
        <taxon>Bacteria</taxon>
        <taxon>Bacillati</taxon>
        <taxon>Bacillota</taxon>
        <taxon>Bacilli</taxon>
        <taxon>Lactobacillales</taxon>
        <taxon>Enterococcaceae</taxon>
        <taxon>Tetragenococcus</taxon>
    </lineage>
</organism>
<keyword evidence="2" id="KW-1185">Reference proteome</keyword>
<dbReference type="PATRIC" id="fig|1302648.3.peg.2223"/>
<protein>
    <submittedName>
        <fullName evidence="1">Uncharacterized protein</fullName>
    </submittedName>
</protein>
<dbReference type="Proteomes" id="UP000029381">
    <property type="component" value="Unassembled WGS sequence"/>
</dbReference>
<reference evidence="1 2" key="1">
    <citation type="submission" date="2014-08" db="EMBL/GenBank/DDBJ databases">
        <title>Genome sequence of Tetragenococcus muriaticus.</title>
        <authorList>
            <person name="Chuea-nongthon C."/>
            <person name="Rodtong S."/>
            <person name="Yongsawatdigul J."/>
            <person name="Steele J.L."/>
            <person name="Liu X.-y."/>
            <person name="Speers J."/>
            <person name="Glasner J.D."/>
            <person name="Neeno-Eckwall E.C."/>
        </authorList>
    </citation>
    <scope>NUCLEOTIDE SEQUENCE [LARGE SCALE GENOMIC DNA]</scope>
    <source>
        <strain evidence="1 2">3MR10-3</strain>
    </source>
</reference>